<dbReference type="HOGENOM" id="CLU_577535_0_0_1"/>
<feature type="chain" id="PRO_5005427479" description="Protein kinase domain-containing protein" evidence="2">
    <location>
        <begin position="29"/>
        <end position="473"/>
    </location>
</feature>
<evidence type="ECO:0000256" key="2">
    <source>
        <dbReference type="SAM" id="SignalP"/>
    </source>
</evidence>
<reference evidence="3 4" key="1">
    <citation type="submission" date="2014-04" db="EMBL/GenBank/DDBJ databases">
        <title>Evolutionary Origins and Diversification of the Mycorrhizal Mutualists.</title>
        <authorList>
            <consortium name="DOE Joint Genome Institute"/>
            <consortium name="Mycorrhizal Genomics Consortium"/>
            <person name="Kohler A."/>
            <person name="Kuo A."/>
            <person name="Nagy L.G."/>
            <person name="Floudas D."/>
            <person name="Copeland A."/>
            <person name="Barry K.W."/>
            <person name="Cichocki N."/>
            <person name="Veneault-Fourrey C."/>
            <person name="LaButti K."/>
            <person name="Lindquist E.A."/>
            <person name="Lipzen A."/>
            <person name="Lundell T."/>
            <person name="Morin E."/>
            <person name="Murat C."/>
            <person name="Riley R."/>
            <person name="Ohm R."/>
            <person name="Sun H."/>
            <person name="Tunlid A."/>
            <person name="Henrissat B."/>
            <person name="Grigoriev I.V."/>
            <person name="Hibbett D.S."/>
            <person name="Martin F."/>
        </authorList>
    </citation>
    <scope>NUCLEOTIDE SEQUENCE [LARGE SCALE GENOMIC DNA]</scope>
    <source>
        <strain evidence="3 4">FD-317 M1</strain>
    </source>
</reference>
<keyword evidence="2" id="KW-0732">Signal</keyword>
<evidence type="ECO:0000256" key="1">
    <source>
        <dbReference type="SAM" id="Phobius"/>
    </source>
</evidence>
<dbReference type="EMBL" id="KN834784">
    <property type="protein sequence ID" value="KIK58529.1"/>
    <property type="molecule type" value="Genomic_DNA"/>
</dbReference>
<keyword evidence="4" id="KW-1185">Reference proteome</keyword>
<feature type="signal peptide" evidence="2">
    <location>
        <begin position="1"/>
        <end position="28"/>
    </location>
</feature>
<gene>
    <name evidence="3" type="ORF">GYMLUDRAFT_262386</name>
</gene>
<evidence type="ECO:0008006" key="5">
    <source>
        <dbReference type="Google" id="ProtNLM"/>
    </source>
</evidence>
<feature type="transmembrane region" description="Helical" evidence="1">
    <location>
        <begin position="345"/>
        <end position="368"/>
    </location>
</feature>
<dbReference type="AlphaFoldDB" id="A0A0D0C7V3"/>
<name>A0A0D0C7V3_9AGAR</name>
<sequence length="473" mass="53186">MAVCRKSIFKLLLVGIIPLVLIVTTSRAAPTSFDLERRGDNDELAKMRAQMLPKELDRDWILNFYGHSGLSDEDRKAFDRNLQVSIGRTHTTSAKGNYNDGVAILAEDYKGHKRSLVIAKSLKAVDEKAWAETKALKILAPDLFIDSGMVSGWPEPKAKGPVLLMKKVAGQILYESANYRNTNAEKQQKLLKDAEKMVCDQVVTWAVEKRILYVDFHAGNVRFVMHWLKQNPSIISMRIIDFGYPGLFEVKETVSEKDVILAATVTAALAIPGAIYLRRKKNVSFPTRSVAPRRQSAASTLVPIRSINSVPNATFTSPVDSVPRFKNKRGSAESGPGLDFSPTLYALRALGIATAVVSVGAMAAFWVAKTATNINDTQEFERRMRQFMLTRMPLLSSRIHRILEEEEASDRPGTSAVDLTNWKWEDAEKRLRDVYEKEGVAAWMELAVRELHAEERVDRLKRKELEDDARRKV</sequence>
<protein>
    <recommendedName>
        <fullName evidence="5">Protein kinase domain-containing protein</fullName>
    </recommendedName>
</protein>
<keyword evidence="1" id="KW-0812">Transmembrane</keyword>
<dbReference type="Proteomes" id="UP000053593">
    <property type="component" value="Unassembled WGS sequence"/>
</dbReference>
<dbReference type="OrthoDB" id="5346979at2759"/>
<evidence type="ECO:0000313" key="4">
    <source>
        <dbReference type="Proteomes" id="UP000053593"/>
    </source>
</evidence>
<keyword evidence="1" id="KW-0472">Membrane</keyword>
<accession>A0A0D0C7V3</accession>
<organism evidence="3 4">
    <name type="scientific">Collybiopsis luxurians FD-317 M1</name>
    <dbReference type="NCBI Taxonomy" id="944289"/>
    <lineage>
        <taxon>Eukaryota</taxon>
        <taxon>Fungi</taxon>
        <taxon>Dikarya</taxon>
        <taxon>Basidiomycota</taxon>
        <taxon>Agaricomycotina</taxon>
        <taxon>Agaricomycetes</taxon>
        <taxon>Agaricomycetidae</taxon>
        <taxon>Agaricales</taxon>
        <taxon>Marasmiineae</taxon>
        <taxon>Omphalotaceae</taxon>
        <taxon>Collybiopsis</taxon>
        <taxon>Collybiopsis luxurians</taxon>
    </lineage>
</organism>
<keyword evidence="1" id="KW-1133">Transmembrane helix</keyword>
<evidence type="ECO:0000313" key="3">
    <source>
        <dbReference type="EMBL" id="KIK58529.1"/>
    </source>
</evidence>
<proteinExistence type="predicted"/>